<keyword evidence="3" id="KW-1185">Reference proteome</keyword>
<accession>A0A840NJB7</accession>
<feature type="domain" description="DUF4253" evidence="1">
    <location>
        <begin position="172"/>
        <end position="280"/>
    </location>
</feature>
<evidence type="ECO:0000313" key="3">
    <source>
        <dbReference type="Proteomes" id="UP000580474"/>
    </source>
</evidence>
<sequence length="280" mass="30650">MHDDQATETPADLSELLARASGVAPSVPLPDGELLAEQSTRATGDEPPLCWISHDRPAPRLLGALRGDHRRTGLWPLLLCDDTETYGSRCTVGVVPPEPLEHIDLWRAEDVMLRIWDGLCRADDDLGPAYDMDSLAPFDANCPELAPAGNLLADPDILANQQAARFVDDETRLGLVPVRRGSDVLTVLGWSGAANHVSRTAGLSALLRSWEDRFGARLLRLGPDRLDVSVAAPPQDPAHATSVAAEHWAFCPDRVLQDSGSIASYAREIRGRRTWSFWWE</sequence>
<comment type="caution">
    <text evidence="2">The sequence shown here is derived from an EMBL/GenBank/DDBJ whole genome shotgun (WGS) entry which is preliminary data.</text>
</comment>
<organism evidence="2 3">
    <name type="scientific">Saccharopolyspora gloriosae</name>
    <dbReference type="NCBI Taxonomy" id="455344"/>
    <lineage>
        <taxon>Bacteria</taxon>
        <taxon>Bacillati</taxon>
        <taxon>Actinomycetota</taxon>
        <taxon>Actinomycetes</taxon>
        <taxon>Pseudonocardiales</taxon>
        <taxon>Pseudonocardiaceae</taxon>
        <taxon>Saccharopolyspora</taxon>
    </lineage>
</organism>
<dbReference type="Pfam" id="PF14062">
    <property type="entry name" value="DUF4253"/>
    <property type="match status" value="1"/>
</dbReference>
<proteinExistence type="predicted"/>
<dbReference type="InterPro" id="IPR025349">
    <property type="entry name" value="DUF4253"/>
</dbReference>
<dbReference type="Proteomes" id="UP000580474">
    <property type="component" value="Unassembled WGS sequence"/>
</dbReference>
<name>A0A840NJB7_9PSEU</name>
<protein>
    <recommendedName>
        <fullName evidence="1">DUF4253 domain-containing protein</fullName>
    </recommendedName>
</protein>
<reference evidence="2 3" key="1">
    <citation type="submission" date="2020-08" db="EMBL/GenBank/DDBJ databases">
        <title>Sequencing the genomes of 1000 actinobacteria strains.</title>
        <authorList>
            <person name="Klenk H.-P."/>
        </authorList>
    </citation>
    <scope>NUCLEOTIDE SEQUENCE [LARGE SCALE GENOMIC DNA]</scope>
    <source>
        <strain evidence="2 3">DSM 45582</strain>
    </source>
</reference>
<dbReference type="EMBL" id="JACHIV010000001">
    <property type="protein sequence ID" value="MBB5071970.1"/>
    <property type="molecule type" value="Genomic_DNA"/>
</dbReference>
<evidence type="ECO:0000259" key="1">
    <source>
        <dbReference type="Pfam" id="PF14062"/>
    </source>
</evidence>
<gene>
    <name evidence="2" type="ORF">BJ969_005058</name>
</gene>
<dbReference type="RefSeq" id="WP_246457095.1">
    <property type="nucleotide sequence ID" value="NZ_JACHIV010000001.1"/>
</dbReference>
<dbReference type="AlphaFoldDB" id="A0A840NJB7"/>
<evidence type="ECO:0000313" key="2">
    <source>
        <dbReference type="EMBL" id="MBB5071970.1"/>
    </source>
</evidence>